<dbReference type="GO" id="GO:0008061">
    <property type="term" value="F:chitin binding"/>
    <property type="evidence" value="ECO:0007669"/>
    <property type="project" value="UniProtKB-KW"/>
</dbReference>
<feature type="domain" description="Chitin-binding type-2" evidence="7">
    <location>
        <begin position="96"/>
        <end position="156"/>
    </location>
</feature>
<evidence type="ECO:0000256" key="6">
    <source>
        <dbReference type="SAM" id="SignalP"/>
    </source>
</evidence>
<dbReference type="PANTHER" id="PTHR23301:SF0">
    <property type="entry name" value="CHITIN-BINDING TYPE-2 DOMAIN-CONTAINING PROTEIN-RELATED"/>
    <property type="match status" value="1"/>
</dbReference>
<keyword evidence="1" id="KW-0147">Chitin-binding</keyword>
<dbReference type="InterPro" id="IPR036508">
    <property type="entry name" value="Chitin-bd_dom_sf"/>
</dbReference>
<dbReference type="Gene3D" id="2.170.140.10">
    <property type="entry name" value="Chitin binding domain"/>
    <property type="match status" value="3"/>
</dbReference>
<keyword evidence="8" id="KW-1185">Reference proteome</keyword>
<accession>A0A6J2K1P1</accession>
<gene>
    <name evidence="9" type="primary">LOC114247141</name>
</gene>
<proteinExistence type="predicted"/>
<dbReference type="AlphaFoldDB" id="A0A6J2K1P1"/>
<evidence type="ECO:0000256" key="4">
    <source>
        <dbReference type="ARBA" id="ARBA00023157"/>
    </source>
</evidence>
<organism evidence="8 9">
    <name type="scientific">Bombyx mandarina</name>
    <name type="common">Wild silk moth</name>
    <name type="synonym">Wild silkworm</name>
    <dbReference type="NCBI Taxonomy" id="7092"/>
    <lineage>
        <taxon>Eukaryota</taxon>
        <taxon>Metazoa</taxon>
        <taxon>Ecdysozoa</taxon>
        <taxon>Arthropoda</taxon>
        <taxon>Hexapoda</taxon>
        <taxon>Insecta</taxon>
        <taxon>Pterygota</taxon>
        <taxon>Neoptera</taxon>
        <taxon>Endopterygota</taxon>
        <taxon>Lepidoptera</taxon>
        <taxon>Glossata</taxon>
        <taxon>Ditrysia</taxon>
        <taxon>Bombycoidea</taxon>
        <taxon>Bombycidae</taxon>
        <taxon>Bombycinae</taxon>
        <taxon>Bombyx</taxon>
    </lineage>
</organism>
<dbReference type="GeneID" id="114247141"/>
<dbReference type="OrthoDB" id="6020543at2759"/>
<keyword evidence="5" id="KW-0325">Glycoprotein</keyword>
<evidence type="ECO:0000313" key="8">
    <source>
        <dbReference type="Proteomes" id="UP000504629"/>
    </source>
</evidence>
<sequence length="237" mass="26076">MLSYIYLALLVAASHVQSTPAAATAQNVICKARNGYYKTDANCDTYIECRDYQATNMICPDGLHFNPSVEWPAYPCGYPVEVTCVGRGSIQPAQTTPDCPHQYGIFKHPNASPTNCGQYRTCVGGRAFDMVCPPGLAFNPDFSRCDWADLVPSCDAEKFLGFTCPPAPLDAIGNPLNNVINYKYEGNCYYFFSCEQNRARLLSCDIGLAFDPTTGRCVDADRVQCNATQNTNDKNHI</sequence>
<keyword evidence="4" id="KW-1015">Disulfide bond</keyword>
<evidence type="ECO:0000313" key="9">
    <source>
        <dbReference type="RefSeq" id="XP_028035805.1"/>
    </source>
</evidence>
<name>A0A6J2K1P1_BOMMA</name>
<dbReference type="RefSeq" id="XP_028035805.1">
    <property type="nucleotide sequence ID" value="XM_028180004.1"/>
</dbReference>
<feature type="domain" description="Chitin-binding type-2" evidence="7">
    <location>
        <begin position="27"/>
        <end position="86"/>
    </location>
</feature>
<dbReference type="InterPro" id="IPR002557">
    <property type="entry name" value="Chitin-bd_dom"/>
</dbReference>
<dbReference type="GO" id="GO:0005576">
    <property type="term" value="C:extracellular region"/>
    <property type="evidence" value="ECO:0007669"/>
    <property type="project" value="InterPro"/>
</dbReference>
<dbReference type="PROSITE" id="PS50940">
    <property type="entry name" value="CHIT_BIND_II"/>
    <property type="match status" value="3"/>
</dbReference>
<dbReference type="Pfam" id="PF01607">
    <property type="entry name" value="CBM_14"/>
    <property type="match status" value="3"/>
</dbReference>
<dbReference type="SMART" id="SM00494">
    <property type="entry name" value="ChtBD2"/>
    <property type="match status" value="3"/>
</dbReference>
<dbReference type="SUPFAM" id="SSF57625">
    <property type="entry name" value="Invertebrate chitin-binding proteins"/>
    <property type="match status" value="3"/>
</dbReference>
<evidence type="ECO:0000259" key="7">
    <source>
        <dbReference type="PROSITE" id="PS50940"/>
    </source>
</evidence>
<feature type="signal peptide" evidence="6">
    <location>
        <begin position="1"/>
        <end position="18"/>
    </location>
</feature>
<evidence type="ECO:0000256" key="2">
    <source>
        <dbReference type="ARBA" id="ARBA00022729"/>
    </source>
</evidence>
<feature type="domain" description="Chitin-binding type-2" evidence="7">
    <location>
        <begin position="161"/>
        <end position="227"/>
    </location>
</feature>
<reference evidence="9" key="1">
    <citation type="submission" date="2025-08" db="UniProtKB">
        <authorList>
            <consortium name="RefSeq"/>
        </authorList>
    </citation>
    <scope>IDENTIFICATION</scope>
    <source>
        <tissue evidence="9">Silk gland</tissue>
    </source>
</reference>
<dbReference type="Proteomes" id="UP000504629">
    <property type="component" value="Unplaced"/>
</dbReference>
<dbReference type="PANTHER" id="PTHR23301">
    <property type="entry name" value="CHITIN BINDING PERITROPHIN-A"/>
    <property type="match status" value="1"/>
</dbReference>
<dbReference type="InterPro" id="IPR051940">
    <property type="entry name" value="Chitin_bind-dev_reg"/>
</dbReference>
<keyword evidence="3" id="KW-0677">Repeat</keyword>
<dbReference type="KEGG" id="bman:114247141"/>
<evidence type="ECO:0000256" key="1">
    <source>
        <dbReference type="ARBA" id="ARBA00022669"/>
    </source>
</evidence>
<evidence type="ECO:0000256" key="3">
    <source>
        <dbReference type="ARBA" id="ARBA00022737"/>
    </source>
</evidence>
<keyword evidence="2 6" id="KW-0732">Signal</keyword>
<protein>
    <submittedName>
        <fullName evidence="9">Protein obstructor-E-like</fullName>
    </submittedName>
</protein>
<feature type="chain" id="PRO_5026778671" evidence="6">
    <location>
        <begin position="19"/>
        <end position="237"/>
    </location>
</feature>
<evidence type="ECO:0000256" key="5">
    <source>
        <dbReference type="ARBA" id="ARBA00023180"/>
    </source>
</evidence>